<evidence type="ECO:0000313" key="1">
    <source>
        <dbReference type="EMBL" id="KAH1106611.1"/>
    </source>
</evidence>
<organism evidence="1 2">
    <name type="scientific">Gossypium stocksii</name>
    <dbReference type="NCBI Taxonomy" id="47602"/>
    <lineage>
        <taxon>Eukaryota</taxon>
        <taxon>Viridiplantae</taxon>
        <taxon>Streptophyta</taxon>
        <taxon>Embryophyta</taxon>
        <taxon>Tracheophyta</taxon>
        <taxon>Spermatophyta</taxon>
        <taxon>Magnoliopsida</taxon>
        <taxon>eudicotyledons</taxon>
        <taxon>Gunneridae</taxon>
        <taxon>Pentapetalae</taxon>
        <taxon>rosids</taxon>
        <taxon>malvids</taxon>
        <taxon>Malvales</taxon>
        <taxon>Malvaceae</taxon>
        <taxon>Malvoideae</taxon>
        <taxon>Gossypium</taxon>
    </lineage>
</organism>
<proteinExistence type="predicted"/>
<dbReference type="EMBL" id="JAIQCV010000004">
    <property type="protein sequence ID" value="KAH1106611.1"/>
    <property type="molecule type" value="Genomic_DNA"/>
</dbReference>
<keyword evidence="2" id="KW-1185">Reference proteome</keyword>
<reference evidence="1 2" key="1">
    <citation type="journal article" date="2021" name="Plant Biotechnol. J.">
        <title>Multi-omics assisted identification of the key and species-specific regulatory components of drought-tolerant mechanisms in Gossypium stocksii.</title>
        <authorList>
            <person name="Yu D."/>
            <person name="Ke L."/>
            <person name="Zhang D."/>
            <person name="Wu Y."/>
            <person name="Sun Y."/>
            <person name="Mei J."/>
            <person name="Sun J."/>
            <person name="Sun Y."/>
        </authorList>
    </citation>
    <scope>NUCLEOTIDE SEQUENCE [LARGE SCALE GENOMIC DNA]</scope>
    <source>
        <strain evidence="2">cv. E1</strain>
        <tissue evidence="1">Leaf</tissue>
    </source>
</reference>
<dbReference type="AlphaFoldDB" id="A0A9D3VZV7"/>
<dbReference type="Proteomes" id="UP000828251">
    <property type="component" value="Unassembled WGS sequence"/>
</dbReference>
<gene>
    <name evidence="1" type="ORF">J1N35_010379</name>
</gene>
<dbReference type="OrthoDB" id="10618984at2759"/>
<protein>
    <submittedName>
        <fullName evidence="1">Uncharacterized protein</fullName>
    </submittedName>
</protein>
<feature type="non-terminal residue" evidence="1">
    <location>
        <position position="1"/>
    </location>
</feature>
<comment type="caution">
    <text evidence="1">The sequence shown here is derived from an EMBL/GenBank/DDBJ whole genome shotgun (WGS) entry which is preliminary data.</text>
</comment>
<name>A0A9D3VZV7_9ROSI</name>
<accession>A0A9D3VZV7</accession>
<evidence type="ECO:0000313" key="2">
    <source>
        <dbReference type="Proteomes" id="UP000828251"/>
    </source>
</evidence>
<sequence>VLRPFNVQDVKFNAMCHLMDAKLDFDVLYPSGAMWDKFTEDWKISDRLFLASGPTETSTTNKDVESDD</sequence>